<feature type="signal peptide" evidence="1">
    <location>
        <begin position="1"/>
        <end position="21"/>
    </location>
</feature>
<feature type="chain" id="PRO_5028478270" description="Outer membrane beta-barrel protein" evidence="1">
    <location>
        <begin position="22"/>
        <end position="337"/>
    </location>
</feature>
<keyword evidence="3" id="KW-1185">Reference proteome</keyword>
<evidence type="ECO:0008006" key="4">
    <source>
        <dbReference type="Google" id="ProtNLM"/>
    </source>
</evidence>
<dbReference type="AlphaFoldDB" id="A0A6S6QSC9"/>
<dbReference type="EMBL" id="AP023361">
    <property type="protein sequence ID" value="BCJ90182.1"/>
    <property type="molecule type" value="Genomic_DNA"/>
</dbReference>
<dbReference type="Proteomes" id="UP000515317">
    <property type="component" value="Chromosome"/>
</dbReference>
<name>A0A6S6QSC9_9HYPH</name>
<organism evidence="2 3">
    <name type="scientific">Terrihabitans soli</name>
    <dbReference type="NCBI Taxonomy" id="708113"/>
    <lineage>
        <taxon>Bacteria</taxon>
        <taxon>Pseudomonadati</taxon>
        <taxon>Pseudomonadota</taxon>
        <taxon>Alphaproteobacteria</taxon>
        <taxon>Hyphomicrobiales</taxon>
        <taxon>Terrihabitans</taxon>
    </lineage>
</organism>
<reference evidence="2 3" key="1">
    <citation type="submission" date="2020-08" db="EMBL/GenBank/DDBJ databases">
        <title>Genome sequence of Rhizobiales bacterium strain IZ6.</title>
        <authorList>
            <person name="Nakai R."/>
            <person name="Naganuma T."/>
        </authorList>
    </citation>
    <scope>NUCLEOTIDE SEQUENCE [LARGE SCALE GENOMIC DNA]</scope>
    <source>
        <strain evidence="2 3">IZ6</strain>
    </source>
</reference>
<keyword evidence="1" id="KW-0732">Signal</keyword>
<gene>
    <name evidence="2" type="ORF">IZ6_09170</name>
</gene>
<evidence type="ECO:0000256" key="1">
    <source>
        <dbReference type="SAM" id="SignalP"/>
    </source>
</evidence>
<evidence type="ECO:0000313" key="2">
    <source>
        <dbReference type="EMBL" id="BCJ90182.1"/>
    </source>
</evidence>
<sequence length="337" mass="36189">MRGILAAAALAVLVMQTSPGAAQEAGFSIGFGGDYRHVDLPDLVGLGIVPPDGAGEGDRHFFDLDDENYFGFAEYVFAEGTFDQRFGSRVRLAFRADWLESEGTSYAETRSGEDTARFISLSGDFSGVYFCDFGPCVTKSDVELNYESRTLEIDAKSDFEFGRFVLTPSLGIKAGRSKLAYEYLQELLYTDVSGEDLPYDSGLTTGVIIGTKIDSWDAGITGGLETRFDLTDHIALGVSGKFGLLYRTADLWAYDEGLGSISWLGAIEDEDGTFAVQAAPEVSLSLHNDGLAVTGFAGLQFDSGVPQIEPSDGVEPAHLGFENALSYYAGAKLTGSF</sequence>
<dbReference type="KEGG" id="tso:IZ6_09170"/>
<protein>
    <recommendedName>
        <fullName evidence="4">Outer membrane beta-barrel protein</fullName>
    </recommendedName>
</protein>
<accession>A0A6S6QSC9</accession>
<dbReference type="RefSeq" id="WP_222876831.1">
    <property type="nucleotide sequence ID" value="NZ_AP023361.1"/>
</dbReference>
<proteinExistence type="predicted"/>
<evidence type="ECO:0000313" key="3">
    <source>
        <dbReference type="Proteomes" id="UP000515317"/>
    </source>
</evidence>